<keyword evidence="2" id="KW-0472">Membrane</keyword>
<dbReference type="AlphaFoldDB" id="A0A931G9C9"/>
<evidence type="ECO:0000256" key="2">
    <source>
        <dbReference type="SAM" id="Phobius"/>
    </source>
</evidence>
<comment type="caution">
    <text evidence="4">The sequence shown here is derived from an EMBL/GenBank/DDBJ whole genome shotgun (WGS) entry which is preliminary data.</text>
</comment>
<keyword evidence="2" id="KW-1133">Transmembrane helix</keyword>
<dbReference type="PANTHER" id="PTHR30008">
    <property type="entry name" value="EXODEOXYRIBONUCLEASE 7 LARGE SUBUNIT"/>
    <property type="match status" value="1"/>
</dbReference>
<evidence type="ECO:0000259" key="3">
    <source>
        <dbReference type="Pfam" id="PF02601"/>
    </source>
</evidence>
<name>A0A931G9C9_9MICC</name>
<dbReference type="GO" id="GO:0008855">
    <property type="term" value="F:exodeoxyribonuclease VII activity"/>
    <property type="evidence" value="ECO:0007669"/>
    <property type="project" value="InterPro"/>
</dbReference>
<dbReference type="GO" id="GO:0009318">
    <property type="term" value="C:exodeoxyribonuclease VII complex"/>
    <property type="evidence" value="ECO:0007669"/>
    <property type="project" value="InterPro"/>
</dbReference>
<protein>
    <recommendedName>
        <fullName evidence="3">Exonuclease VII large subunit C-terminal domain-containing protein</fullName>
    </recommendedName>
</protein>
<dbReference type="EMBL" id="JADNYM010000024">
    <property type="protein sequence ID" value="MBG0741044.1"/>
    <property type="molecule type" value="Genomic_DNA"/>
</dbReference>
<evidence type="ECO:0000313" key="4">
    <source>
        <dbReference type="EMBL" id="MBG0741044.1"/>
    </source>
</evidence>
<feature type="region of interest" description="Disordered" evidence="1">
    <location>
        <begin position="289"/>
        <end position="309"/>
    </location>
</feature>
<feature type="transmembrane region" description="Helical" evidence="2">
    <location>
        <begin position="364"/>
        <end position="385"/>
    </location>
</feature>
<accession>A0A931G9C9</accession>
<reference evidence="4 5" key="1">
    <citation type="submission" date="2020-11" db="EMBL/GenBank/DDBJ databases">
        <title>Arthrobacter antarcticus sp. nov., isolated from Antarctic Soil.</title>
        <authorList>
            <person name="Li J."/>
        </authorList>
    </citation>
    <scope>NUCLEOTIDE SEQUENCE [LARGE SCALE GENOMIC DNA]</scope>
    <source>
        <strain evidence="4 5">Z1-20</strain>
    </source>
</reference>
<feature type="transmembrane region" description="Helical" evidence="2">
    <location>
        <begin position="397"/>
        <end position="417"/>
    </location>
</feature>
<proteinExistence type="predicted"/>
<gene>
    <name evidence="4" type="ORF">IV500_16855</name>
</gene>
<sequence length="467" mass="51365">MTATQQGFNQGQPFRVVSGECRKFRRLGAGWTFDLAATEGTMPHALTCRISGKQFRTINSYFRQFALSVEEAMKVGMVLEVQGKLGLTGAGHLFMDVEKIAESFTLNGPMYLQDKSTLNKLRQEKLPTVRLSGSAIHCGQVGYYPEFPAALKTILVLAPADSEGLSDFQGEVRGIERHVRVTYKTFQQSNVDSTEMIASTFSKAAETGYDLIFIVRGGGSWNSLRAYEHPSIALAIARSEVPVATAIGHRNNTSMSDRAACFSFTTPSAAGKALSTEVWKRTRRGAAGSSRSAVVSEKPSDEKSASSWTKQETTLLHLKDQLAASGKETILARKAQEDSVFLSHQAFRTHTQDLLEFADARVRLISRVVSVFTLVLGVLLAAYLATPAHFLGFSPSGLQRAIFFGLAVVSCVAALWWQSKLRKAMDRPSVRPMQHPPADAIAWRAMSKRVRSPRGLRHVRRYMPTLG</sequence>
<keyword evidence="2" id="KW-0812">Transmembrane</keyword>
<dbReference type="Pfam" id="PF02601">
    <property type="entry name" value="Exonuc_VII_L"/>
    <property type="match status" value="1"/>
</dbReference>
<dbReference type="Proteomes" id="UP000655366">
    <property type="component" value="Unassembled WGS sequence"/>
</dbReference>
<evidence type="ECO:0000313" key="5">
    <source>
        <dbReference type="Proteomes" id="UP000655366"/>
    </source>
</evidence>
<evidence type="ECO:0000256" key="1">
    <source>
        <dbReference type="SAM" id="MobiDB-lite"/>
    </source>
</evidence>
<dbReference type="InterPro" id="IPR020579">
    <property type="entry name" value="Exonuc_VII_lsu_C"/>
</dbReference>
<dbReference type="RefSeq" id="WP_196397975.1">
    <property type="nucleotide sequence ID" value="NZ_JADNYM010000024.1"/>
</dbReference>
<dbReference type="PANTHER" id="PTHR30008:SF0">
    <property type="entry name" value="EXODEOXYRIBONUCLEASE 7 LARGE SUBUNIT"/>
    <property type="match status" value="1"/>
</dbReference>
<feature type="domain" description="Exonuclease VII large subunit C-terminal" evidence="3">
    <location>
        <begin position="147"/>
        <end position="336"/>
    </location>
</feature>
<organism evidence="4 5">
    <name type="scientific">Arthrobacter terrae</name>
    <dbReference type="NCBI Taxonomy" id="2935737"/>
    <lineage>
        <taxon>Bacteria</taxon>
        <taxon>Bacillati</taxon>
        <taxon>Actinomycetota</taxon>
        <taxon>Actinomycetes</taxon>
        <taxon>Micrococcales</taxon>
        <taxon>Micrococcaceae</taxon>
        <taxon>Arthrobacter</taxon>
    </lineage>
</organism>
<dbReference type="InterPro" id="IPR003753">
    <property type="entry name" value="Exonuc_VII_L"/>
</dbReference>
<dbReference type="GO" id="GO:0006308">
    <property type="term" value="P:DNA catabolic process"/>
    <property type="evidence" value="ECO:0007669"/>
    <property type="project" value="InterPro"/>
</dbReference>
<keyword evidence="5" id="KW-1185">Reference proteome</keyword>